<dbReference type="PANTHER" id="PTHR10416:SF0">
    <property type="entry name" value="DNA POLYMERASE DELTA SUBUNIT 2"/>
    <property type="match status" value="1"/>
</dbReference>
<dbReference type="Pfam" id="PF18018">
    <property type="entry name" value="DNA_pol_D_N"/>
    <property type="match status" value="1"/>
</dbReference>
<evidence type="ECO:0000313" key="14">
    <source>
        <dbReference type="Proteomes" id="UP000297245"/>
    </source>
</evidence>
<name>A0A4S8MBS8_DENBC</name>
<keyword evidence="4" id="KW-0808">Transferase</keyword>
<sequence length="641" mass="70126">MNIDFISPLPVPSDPSTSKRALTAVLPDNFPSFRIEKAHRSYKHQYSNIYFIRLRLLRKFVEESAKRRWADVPGNPVHVPRVLEVVRSKLCWIVGTVYMDMPLKPNVLEDISREHGLPPLPPGNYASKSDRIMLEDESGRVQLLGEPIQALASSDQDDDGEMVNANKANLVTGVILAVLGKETQNGGFEVVDYCFAGMPPQSHSGKEEEEEEEVDVDMDDASPTSSDTDTDTYVAFISGLSINLPSPSDAKTQLLIEYLCGEVASPGLVQPSRISRLVICGDSLAPIALTGRGEADADGIKRGLKEKKKMVGTKIAKGRKYGYDSTTFSPHPTRSLSSHLLDLARAMPVHILPGESDPIGTILPQQPFPRGMFGDVGAYNSFSCETNPVWLKLSEGETETEQPTKAQTKTKAKTQAKDAPTRTFLIHSGQPLNDMFKYLPLPSSSSSSSSQHTSSPSPSSARVTTKLELMHSTLNWRHIAPTAPDTLWCHPYFDKDPFILEHQTPDVYVVGGQEEFGTKVVAGEGISPRPKCRLVLVPSFAKTGTLVLLNMRTLDVETVRFGVEGMTGGGKDEEDNMDADGIDEGGDDDGADAKKLKKDEVEDELGSKVKVKVKDQVKTAETYRESSPDSDPGDGDSQMYD</sequence>
<feature type="compositionally biased region" description="Acidic residues" evidence="10">
    <location>
        <begin position="572"/>
        <end position="590"/>
    </location>
</feature>
<keyword evidence="14" id="KW-1185">Reference proteome</keyword>
<dbReference type="EC" id="2.7.7.7" evidence="3"/>
<dbReference type="GO" id="GO:0043625">
    <property type="term" value="C:delta DNA polymerase complex"/>
    <property type="evidence" value="ECO:0007669"/>
    <property type="project" value="TreeGrafter"/>
</dbReference>
<evidence type="ECO:0000256" key="5">
    <source>
        <dbReference type="ARBA" id="ARBA00022695"/>
    </source>
</evidence>
<feature type="region of interest" description="Disordered" evidence="10">
    <location>
        <begin position="440"/>
        <end position="462"/>
    </location>
</feature>
<reference evidence="13 14" key="1">
    <citation type="journal article" date="2019" name="Nat. Ecol. Evol.">
        <title>Megaphylogeny resolves global patterns of mushroom evolution.</title>
        <authorList>
            <person name="Varga T."/>
            <person name="Krizsan K."/>
            <person name="Foldi C."/>
            <person name="Dima B."/>
            <person name="Sanchez-Garcia M."/>
            <person name="Sanchez-Ramirez S."/>
            <person name="Szollosi G.J."/>
            <person name="Szarkandi J.G."/>
            <person name="Papp V."/>
            <person name="Albert L."/>
            <person name="Andreopoulos W."/>
            <person name="Angelini C."/>
            <person name="Antonin V."/>
            <person name="Barry K.W."/>
            <person name="Bougher N.L."/>
            <person name="Buchanan P."/>
            <person name="Buyck B."/>
            <person name="Bense V."/>
            <person name="Catcheside P."/>
            <person name="Chovatia M."/>
            <person name="Cooper J."/>
            <person name="Damon W."/>
            <person name="Desjardin D."/>
            <person name="Finy P."/>
            <person name="Geml J."/>
            <person name="Haridas S."/>
            <person name="Hughes K."/>
            <person name="Justo A."/>
            <person name="Karasinski D."/>
            <person name="Kautmanova I."/>
            <person name="Kiss B."/>
            <person name="Kocsube S."/>
            <person name="Kotiranta H."/>
            <person name="LaButti K.M."/>
            <person name="Lechner B.E."/>
            <person name="Liimatainen K."/>
            <person name="Lipzen A."/>
            <person name="Lukacs Z."/>
            <person name="Mihaltcheva S."/>
            <person name="Morgado L.N."/>
            <person name="Niskanen T."/>
            <person name="Noordeloos M.E."/>
            <person name="Ohm R.A."/>
            <person name="Ortiz-Santana B."/>
            <person name="Ovrebo C."/>
            <person name="Racz N."/>
            <person name="Riley R."/>
            <person name="Savchenko A."/>
            <person name="Shiryaev A."/>
            <person name="Soop K."/>
            <person name="Spirin V."/>
            <person name="Szebenyi C."/>
            <person name="Tomsovsky M."/>
            <person name="Tulloss R.E."/>
            <person name="Uehling J."/>
            <person name="Grigoriev I.V."/>
            <person name="Vagvolgyi C."/>
            <person name="Papp T."/>
            <person name="Martin F.M."/>
            <person name="Miettinen O."/>
            <person name="Hibbett D.S."/>
            <person name="Nagy L.G."/>
        </authorList>
    </citation>
    <scope>NUCLEOTIDE SEQUENCE [LARGE SCALE GENOMIC DNA]</scope>
    <source>
        <strain evidence="13 14">CBS 962.96</strain>
    </source>
</reference>
<evidence type="ECO:0000256" key="8">
    <source>
        <dbReference type="ARBA" id="ARBA00023242"/>
    </source>
</evidence>
<evidence type="ECO:0000256" key="3">
    <source>
        <dbReference type="ARBA" id="ARBA00012417"/>
    </source>
</evidence>
<keyword evidence="5" id="KW-0548">Nucleotidyltransferase</keyword>
<evidence type="ECO:0000313" key="13">
    <source>
        <dbReference type="EMBL" id="THU99957.1"/>
    </source>
</evidence>
<protein>
    <recommendedName>
        <fullName evidence="3">DNA-directed DNA polymerase</fullName>
        <ecNumber evidence="3">2.7.7.7</ecNumber>
    </recommendedName>
</protein>
<dbReference type="InterPro" id="IPR024826">
    <property type="entry name" value="DNA_pol_delta/II_ssu"/>
</dbReference>
<feature type="region of interest" description="Disordered" evidence="10">
    <location>
        <begin position="199"/>
        <end position="229"/>
    </location>
</feature>
<feature type="compositionally biased region" description="Low complexity" evidence="10">
    <location>
        <begin position="440"/>
        <end position="460"/>
    </location>
</feature>
<dbReference type="Gene3D" id="2.40.50.430">
    <property type="match status" value="1"/>
</dbReference>
<dbReference type="PANTHER" id="PTHR10416">
    <property type="entry name" value="DNA POLYMERASE DELTA SUBUNIT 2"/>
    <property type="match status" value="1"/>
</dbReference>
<evidence type="ECO:0000256" key="10">
    <source>
        <dbReference type="SAM" id="MobiDB-lite"/>
    </source>
</evidence>
<dbReference type="InterPro" id="IPR040663">
    <property type="entry name" value="DNA_pol_D_N"/>
</dbReference>
<dbReference type="Proteomes" id="UP000297245">
    <property type="component" value="Unassembled WGS sequence"/>
</dbReference>
<comment type="catalytic activity">
    <reaction evidence="9">
        <text>DNA(n) + a 2'-deoxyribonucleoside 5'-triphosphate = DNA(n+1) + diphosphate</text>
        <dbReference type="Rhea" id="RHEA:22508"/>
        <dbReference type="Rhea" id="RHEA-COMP:17339"/>
        <dbReference type="Rhea" id="RHEA-COMP:17340"/>
        <dbReference type="ChEBI" id="CHEBI:33019"/>
        <dbReference type="ChEBI" id="CHEBI:61560"/>
        <dbReference type="ChEBI" id="CHEBI:173112"/>
        <dbReference type="EC" id="2.7.7.7"/>
    </reaction>
</comment>
<accession>A0A4S8MBS8</accession>
<dbReference type="FunFam" id="2.40.50.430:FF:000002">
    <property type="entry name" value="DNA polymerase delta subunit"/>
    <property type="match status" value="1"/>
</dbReference>
<evidence type="ECO:0000256" key="1">
    <source>
        <dbReference type="ARBA" id="ARBA00004123"/>
    </source>
</evidence>
<dbReference type="Gene3D" id="3.60.21.50">
    <property type="match status" value="1"/>
</dbReference>
<evidence type="ECO:0000256" key="4">
    <source>
        <dbReference type="ARBA" id="ARBA00022679"/>
    </source>
</evidence>
<evidence type="ECO:0000256" key="2">
    <source>
        <dbReference type="ARBA" id="ARBA00006035"/>
    </source>
</evidence>
<feature type="domain" description="DNA polymerase alpha/delta/epsilon subunit B" evidence="11">
    <location>
        <begin position="234"/>
        <end position="395"/>
    </location>
</feature>
<proteinExistence type="inferred from homology"/>
<feature type="region of interest" description="Disordered" evidence="10">
    <location>
        <begin position="394"/>
        <end position="419"/>
    </location>
</feature>
<dbReference type="EMBL" id="ML179111">
    <property type="protein sequence ID" value="THU99957.1"/>
    <property type="molecule type" value="Genomic_DNA"/>
</dbReference>
<dbReference type="Pfam" id="PF04042">
    <property type="entry name" value="DNA_pol_E_B"/>
    <property type="match status" value="2"/>
</dbReference>
<evidence type="ECO:0000256" key="6">
    <source>
        <dbReference type="ARBA" id="ARBA00022705"/>
    </source>
</evidence>
<dbReference type="GO" id="GO:0006273">
    <property type="term" value="P:lagging strand elongation"/>
    <property type="evidence" value="ECO:0007669"/>
    <property type="project" value="UniProtKB-ARBA"/>
</dbReference>
<evidence type="ECO:0000259" key="11">
    <source>
        <dbReference type="Pfam" id="PF04042"/>
    </source>
</evidence>
<feature type="domain" description="DNA polymerase alpha/delta/epsilon subunit B" evidence="11">
    <location>
        <begin position="423"/>
        <end position="517"/>
    </location>
</feature>
<feature type="compositionally biased region" description="Basic and acidic residues" evidence="10">
    <location>
        <begin position="591"/>
        <end position="600"/>
    </location>
</feature>
<dbReference type="GO" id="GO:0006281">
    <property type="term" value="P:DNA repair"/>
    <property type="evidence" value="ECO:0007669"/>
    <property type="project" value="UniProtKB-ARBA"/>
</dbReference>
<feature type="domain" description="DNA polymerase delta subunit OB-fold" evidence="12">
    <location>
        <begin position="45"/>
        <end position="193"/>
    </location>
</feature>
<organism evidence="13 14">
    <name type="scientific">Dendrothele bispora (strain CBS 962.96)</name>
    <dbReference type="NCBI Taxonomy" id="1314807"/>
    <lineage>
        <taxon>Eukaryota</taxon>
        <taxon>Fungi</taxon>
        <taxon>Dikarya</taxon>
        <taxon>Basidiomycota</taxon>
        <taxon>Agaricomycotina</taxon>
        <taxon>Agaricomycetes</taxon>
        <taxon>Agaricomycetidae</taxon>
        <taxon>Agaricales</taxon>
        <taxon>Agaricales incertae sedis</taxon>
        <taxon>Dendrothele</taxon>
    </lineage>
</organism>
<feature type="region of interest" description="Disordered" evidence="10">
    <location>
        <begin position="565"/>
        <end position="641"/>
    </location>
</feature>
<dbReference type="OrthoDB" id="3763at2759"/>
<evidence type="ECO:0000256" key="7">
    <source>
        <dbReference type="ARBA" id="ARBA00022932"/>
    </source>
</evidence>
<evidence type="ECO:0000256" key="9">
    <source>
        <dbReference type="ARBA" id="ARBA00049244"/>
    </source>
</evidence>
<feature type="compositionally biased region" description="Acidic residues" evidence="10">
    <location>
        <begin position="207"/>
        <end position="220"/>
    </location>
</feature>
<comment type="subcellular location">
    <subcellularLocation>
        <location evidence="1">Nucleus</location>
    </subcellularLocation>
</comment>
<keyword evidence="8" id="KW-0539">Nucleus</keyword>
<feature type="compositionally biased region" description="Basic and acidic residues" evidence="10">
    <location>
        <begin position="612"/>
        <end position="627"/>
    </location>
</feature>
<dbReference type="GO" id="GO:0003887">
    <property type="term" value="F:DNA-directed DNA polymerase activity"/>
    <property type="evidence" value="ECO:0007669"/>
    <property type="project" value="UniProtKB-KW"/>
</dbReference>
<dbReference type="AlphaFoldDB" id="A0A4S8MBS8"/>
<gene>
    <name evidence="13" type="ORF">K435DRAFT_719350</name>
</gene>
<dbReference type="InterPro" id="IPR007185">
    <property type="entry name" value="DNA_pol_a/d/e_bsu"/>
</dbReference>
<dbReference type="GO" id="GO:0003677">
    <property type="term" value="F:DNA binding"/>
    <property type="evidence" value="ECO:0007669"/>
    <property type="project" value="InterPro"/>
</dbReference>
<evidence type="ECO:0000259" key="12">
    <source>
        <dbReference type="Pfam" id="PF18018"/>
    </source>
</evidence>
<keyword evidence="7" id="KW-0239">DNA-directed DNA polymerase</keyword>
<comment type="similarity">
    <text evidence="2">Belongs to the DNA polymerase delta/II small subunit family.</text>
</comment>
<keyword evidence="6" id="KW-0235">DNA replication</keyword>